<dbReference type="RefSeq" id="WP_379233204.1">
    <property type="nucleotide sequence ID" value="NZ_JBHSTE010000002.1"/>
</dbReference>
<dbReference type="Pfam" id="PF13487">
    <property type="entry name" value="HD_5"/>
    <property type="match status" value="1"/>
</dbReference>
<dbReference type="SUPFAM" id="SSF109604">
    <property type="entry name" value="HD-domain/PDEase-like"/>
    <property type="match status" value="1"/>
</dbReference>
<dbReference type="Proteomes" id="UP001596233">
    <property type="component" value="Unassembled WGS sequence"/>
</dbReference>
<dbReference type="EC" id="3.1.4.-" evidence="2"/>
<dbReference type="NCBIfam" id="TIGR00277">
    <property type="entry name" value="HDIG"/>
    <property type="match status" value="1"/>
</dbReference>
<dbReference type="SMART" id="SM00471">
    <property type="entry name" value="HDc"/>
    <property type="match status" value="1"/>
</dbReference>
<evidence type="ECO:0000259" key="1">
    <source>
        <dbReference type="PROSITE" id="PS51832"/>
    </source>
</evidence>
<organism evidence="2 3">
    <name type="scientific">Paenibacillus septentrionalis</name>
    <dbReference type="NCBI Taxonomy" id="429342"/>
    <lineage>
        <taxon>Bacteria</taxon>
        <taxon>Bacillati</taxon>
        <taxon>Bacillota</taxon>
        <taxon>Bacilli</taxon>
        <taxon>Bacillales</taxon>
        <taxon>Paenibacillaceae</taxon>
        <taxon>Paenibacillus</taxon>
    </lineage>
</organism>
<feature type="domain" description="HD-GYP" evidence="1">
    <location>
        <begin position="121"/>
        <end position="316"/>
    </location>
</feature>
<dbReference type="PANTHER" id="PTHR43155:SF2">
    <property type="entry name" value="CYCLIC DI-GMP PHOSPHODIESTERASE PA4108"/>
    <property type="match status" value="1"/>
</dbReference>
<sequence length="358" mass="41160">MRIHVTDIMDSDVLKKDVFNSYGLHILSKNTVLNSKEISKLVQHSIDFIEIVDRSLTSNSNIDFDQLERTLESTATPKWLPHMTPIYNTVVDNVKDLFDTARKNNKINAEKALTEFDPLINNLSLERDVVSLLLLLNNSDSYTYQHSVQVGMLSYYIANWMGLSDEESIKVGHSGFLHDIGKCKIDHDILNKPEKLTKEEFEEVKRHTTYGYEIIKNSTEDENIALGALDHHERMNGSGYPHGKKGEEISLYGRIIAIADIYSAMISSRVYQKERDLLFVLRELYRLSFDELDPVVTHSFIAHMIPNFIGKRVTLNDGRTGIIVMTHPTEYFSPLIKVDSEFIDLTQERSLEIMHVYF</sequence>
<dbReference type="InterPro" id="IPR037522">
    <property type="entry name" value="HD_GYP_dom"/>
</dbReference>
<comment type="caution">
    <text evidence="2">The sequence shown here is derived from an EMBL/GenBank/DDBJ whole genome shotgun (WGS) entry which is preliminary data.</text>
</comment>
<dbReference type="CDD" id="cd00077">
    <property type="entry name" value="HDc"/>
    <property type="match status" value="1"/>
</dbReference>
<evidence type="ECO:0000313" key="3">
    <source>
        <dbReference type="Proteomes" id="UP001596233"/>
    </source>
</evidence>
<name>A0ABW1V5E8_9BACL</name>
<gene>
    <name evidence="2" type="ORF">ACFP56_08360</name>
</gene>
<keyword evidence="3" id="KW-1185">Reference proteome</keyword>
<protein>
    <submittedName>
        <fullName evidence="2">HD-GYP domain-containing protein</fullName>
        <ecNumber evidence="2">3.1.4.-</ecNumber>
    </submittedName>
</protein>
<dbReference type="PROSITE" id="PS51832">
    <property type="entry name" value="HD_GYP"/>
    <property type="match status" value="1"/>
</dbReference>
<dbReference type="PANTHER" id="PTHR43155">
    <property type="entry name" value="CYCLIC DI-GMP PHOSPHODIESTERASE PA4108-RELATED"/>
    <property type="match status" value="1"/>
</dbReference>
<dbReference type="Gene3D" id="1.10.3210.10">
    <property type="entry name" value="Hypothetical protein af1432"/>
    <property type="match status" value="1"/>
</dbReference>
<keyword evidence="2" id="KW-0378">Hydrolase</keyword>
<evidence type="ECO:0000313" key="2">
    <source>
        <dbReference type="EMBL" id="MFC6332636.1"/>
    </source>
</evidence>
<dbReference type="GO" id="GO:0016787">
    <property type="term" value="F:hydrolase activity"/>
    <property type="evidence" value="ECO:0007669"/>
    <property type="project" value="UniProtKB-KW"/>
</dbReference>
<dbReference type="InterPro" id="IPR003607">
    <property type="entry name" value="HD/PDEase_dom"/>
</dbReference>
<reference evidence="3" key="1">
    <citation type="journal article" date="2019" name="Int. J. Syst. Evol. Microbiol.">
        <title>The Global Catalogue of Microorganisms (GCM) 10K type strain sequencing project: providing services to taxonomists for standard genome sequencing and annotation.</title>
        <authorList>
            <consortium name="The Broad Institute Genomics Platform"/>
            <consortium name="The Broad Institute Genome Sequencing Center for Infectious Disease"/>
            <person name="Wu L."/>
            <person name="Ma J."/>
        </authorList>
    </citation>
    <scope>NUCLEOTIDE SEQUENCE [LARGE SCALE GENOMIC DNA]</scope>
    <source>
        <strain evidence="3">PCU 280</strain>
    </source>
</reference>
<accession>A0ABW1V5E8</accession>
<dbReference type="EMBL" id="JBHSTE010000002">
    <property type="protein sequence ID" value="MFC6332636.1"/>
    <property type="molecule type" value="Genomic_DNA"/>
</dbReference>
<dbReference type="InterPro" id="IPR006675">
    <property type="entry name" value="HDIG_dom"/>
</dbReference>
<proteinExistence type="predicted"/>